<evidence type="ECO:0000313" key="7">
    <source>
        <dbReference type="Proteomes" id="UP001165080"/>
    </source>
</evidence>
<feature type="compositionally biased region" description="Polar residues" evidence="5">
    <location>
        <begin position="314"/>
        <end position="328"/>
    </location>
</feature>
<dbReference type="InterPro" id="IPR050839">
    <property type="entry name" value="Rho-assoc_Ser/Thr_Kinase"/>
</dbReference>
<organism evidence="6 7">
    <name type="scientific">Pleodorina starrii</name>
    <dbReference type="NCBI Taxonomy" id="330485"/>
    <lineage>
        <taxon>Eukaryota</taxon>
        <taxon>Viridiplantae</taxon>
        <taxon>Chlorophyta</taxon>
        <taxon>core chlorophytes</taxon>
        <taxon>Chlorophyceae</taxon>
        <taxon>CS clade</taxon>
        <taxon>Chlamydomonadales</taxon>
        <taxon>Volvocaceae</taxon>
        <taxon>Pleodorina</taxon>
    </lineage>
</organism>
<evidence type="ECO:0000256" key="1">
    <source>
        <dbReference type="ARBA" id="ARBA00022553"/>
    </source>
</evidence>
<feature type="region of interest" description="Disordered" evidence="5">
    <location>
        <begin position="1594"/>
        <end position="1616"/>
    </location>
</feature>
<comment type="caution">
    <text evidence="6">The sequence shown here is derived from an EMBL/GenBank/DDBJ whole genome shotgun (WGS) entry which is preliminary data.</text>
</comment>
<gene>
    <name evidence="6" type="primary">PLEST002901</name>
    <name evidence="6" type="ORF">PLESTB_001049000</name>
</gene>
<keyword evidence="4" id="KW-0175">Coiled coil</keyword>
<feature type="compositionally biased region" description="Low complexity" evidence="5">
    <location>
        <begin position="1336"/>
        <end position="1354"/>
    </location>
</feature>
<feature type="region of interest" description="Disordered" evidence="5">
    <location>
        <begin position="1683"/>
        <end position="1734"/>
    </location>
</feature>
<reference evidence="6 7" key="1">
    <citation type="journal article" date="2023" name="Commun. Biol.">
        <title>Reorganization of the ancestral sex-determining regions during the evolution of trioecy in Pleodorina starrii.</title>
        <authorList>
            <person name="Takahashi K."/>
            <person name="Suzuki S."/>
            <person name="Kawai-Toyooka H."/>
            <person name="Yamamoto K."/>
            <person name="Hamaji T."/>
            <person name="Ootsuki R."/>
            <person name="Yamaguchi H."/>
            <person name="Kawachi M."/>
            <person name="Higashiyama T."/>
            <person name="Nozaki H."/>
        </authorList>
    </citation>
    <scope>NUCLEOTIDE SEQUENCE [LARGE SCALE GENOMIC DNA]</scope>
    <source>
        <strain evidence="6 7">NIES-4479</strain>
    </source>
</reference>
<dbReference type="PANTHER" id="PTHR22988:SF71">
    <property type="entry name" value="CITRON RHO-INTERACTING KINASE"/>
    <property type="match status" value="1"/>
</dbReference>
<dbReference type="PANTHER" id="PTHR22988">
    <property type="entry name" value="MYOTONIC DYSTROPHY S/T KINASE-RELATED"/>
    <property type="match status" value="1"/>
</dbReference>
<sequence length="2286" mass="231650">MEEERPEFAEAIQVGKRRSSLGALSKSKPVTKLKSMFENKGPAPIKMKDSGLLGKLKPISASHDGSSFAAAVSSSLGALASQKFSAPHPSDQLPATPPEPLFSVLPPPAVEQDVLPNPSPPRSIEHIRTSMPGFSESMLDSSEADARLAKSPGSAGFLKRMGSSIKKALTPKSSAGKHKHGGSSPSYAGSDASNLSPRPSGQLMMTPTSQPSSTSLDLNCRSDQLQSAPLRSPSALMGYEVHNAHEDQDWSRSGDCSLEIAPRPVPSSGRPPRSPNSVTPPSGGVRPSGASPQMEASPHSASRDVAPRMLAATSPDQSQIFQGETSSGAPMAPEDSFVSAVEANGSAAAGSARSPAADGEDSFAASLTASPTLPEGSEASRGSPPMREVNMGAAIFSPPPFPMPSDEGAGDMVADATGSELVFPSLPSSDLPGNVAHSLDAAATAATPLVPQGAGAGVATAVVSDERADVDMAASDMVMPAEEPPSFATAASAPDVDTPPSTGSVAAETDAAESSMEVDGGATQQGASFHPAAPLASRRSFGAALNLDLSEAVAAVGSPGSPDTTTPTGEGNNTTDRCIIGLTPIRPETAAMCAMHVDTPVLSTVAEDSPEPQSSPRAMELRATDLEADFNSQADGAQEMDVELALSDAIAAANEPVPYAQGGVEQPYDIGTAPDASTENRSPRSPEARSPIQEVPPSDVVSAAGPQVAAEADMDWDDSAVAVPCAEVVQQPDLAYGAAGSPLATGMAAAEVLASAGCKQPMYTGIPAQSAAPQIAIEPPSACAAEPLAGAATSPGPGESVSVGQQAAEAGTPLAVADQDTAFQFAIDGPYGAPVATVESVPEHNASPLQLASSPAAPMASEAQAPDSIPAGSDMACVEGPMDSACAQEADGVIHAAPLAEASGPETAPRAQVPDEDHMAVTPEALLVDTAADVGNEDSLFAEAPPAAVEAVAEATPSAHVAAEQQARVSGEVDELSEVSGLPPLELVAIMEEPGACAVTTASDAANGHADASQLPSFQLPDSPAPPALVAEEAPALASSPVASSLEVVKQENNASSGPVAEEAPALEITPIEQSDDAVNVLADASAANDLASGSASPVPLANPYDGGSDEKICVDAPHSVAQGASTMPFALGPEPPVAGQPVSPKEYVPLEPEPSPVEPELPLAFHVAAAEAAAAADVSPAAVPRQPAEVDADLMDVDSSAAQPPACPVAFVECAEAAPVAADHGLATAVQAAASQPTGEQQQSAAPEAVLETVQQSVQVAAAPGRSVHLRYQLTDNSMEQDSFAPGSTTSDMSFLDSAIAARMLTDPAYAAFAGVAETSLGAAAASPTQAMVPDSVSASSAPAPAAPQSDDPMMVSPMPQRLTMLPPALRLALDQPIPQASPDAGAGDAPPSAAPSTGTPGMPTPISPETARLGVRAFQLDDIEEPEASGAEAAATTEVPMQERLPEDADRMRAQKADSLLPSTQSALPAVDGMVLAAATTAPMTVPADTEDAAMAPTSVEGSIPMATPATADARTSAGGVPAMEAPPPFQSTLNADVTASVPSVLAPQPAMPSGIDVPMADSLEEIEALWGNDDLLATPGSDATGSVPLPQIASSPVSASKQSESPILARSGRKAPVAPGVVLQVQRESLDLFSLRNSCAARVSDSLMVESLDSFESMGLCAKSRAVGFVPMAPLKEGDEDAAAVGRTSGSEGGSAPTSAGQPSPDVTFAVDTRGSPDSVPTPGLGAAAAATSTAADTPSANKPAACNAAGACGGLQTPAAAAAHTKAPTSILKSAIPGSATRPNATPSTALKAMAAANSAGPSAAKAGVPKRALPAGAPSAKALLTPGQQVAGSCAAPSGSRLPGFGATPGAGAARMVTATPTAKLPVPSPAAAAPPGAAPGRPGVTPRTGGVFGAAAAATSRAGQFAQQPAPAGRTASGAGLFDTPLVLRAAAVPLADTPLSGCEFDLDTVDISAEASKAIAMLGGGDHASGTVTQHATPVLAPMRGAPVAGTPTLSVLETHVQLLTNKLAEAEANIHQLQDENAMLRDQLSTLQFESSMTNDLDMEREARQFLEQELAVVRHRSDGLESELRTAHAEVKRREHQAAELLAAQQTKEAEWARREAEMEVRMQQMASEMEAARNFAQQADARISEAEARAAEATAKCKEETDCRAELQRTLGMQAHQIAQLQRARDDESAKFQKAMQQLIAAQTNNKKAVVELEQKTQQANMQAQQFNELRDRYRQVKQLAQESEQRLTTAEARVQESTAALTSLQHEKKELMDMCNLLLTQLEAAKTKGGR</sequence>
<protein>
    <submittedName>
        <fullName evidence="6">Uncharacterized protein</fullName>
    </submittedName>
</protein>
<feature type="compositionally biased region" description="Basic and acidic residues" evidence="5">
    <location>
        <begin position="242"/>
        <end position="252"/>
    </location>
</feature>
<feature type="region of interest" description="Disordered" evidence="5">
    <location>
        <begin position="1379"/>
        <end position="1407"/>
    </location>
</feature>
<feature type="region of interest" description="Disordered" evidence="5">
    <location>
        <begin position="555"/>
        <end position="576"/>
    </location>
</feature>
<evidence type="ECO:0000256" key="2">
    <source>
        <dbReference type="ARBA" id="ARBA00047899"/>
    </source>
</evidence>
<dbReference type="GO" id="GO:0004674">
    <property type="term" value="F:protein serine/threonine kinase activity"/>
    <property type="evidence" value="ECO:0007669"/>
    <property type="project" value="UniProtKB-EC"/>
</dbReference>
<evidence type="ECO:0000313" key="6">
    <source>
        <dbReference type="EMBL" id="GLC55958.1"/>
    </source>
</evidence>
<name>A0A9W6BPW0_9CHLO</name>
<dbReference type="GO" id="GO:0005737">
    <property type="term" value="C:cytoplasm"/>
    <property type="evidence" value="ECO:0007669"/>
    <property type="project" value="TreeGrafter"/>
</dbReference>
<feature type="region of interest" description="Disordered" evidence="5">
    <location>
        <begin position="484"/>
        <end position="528"/>
    </location>
</feature>
<dbReference type="GO" id="GO:0005856">
    <property type="term" value="C:cytoskeleton"/>
    <property type="evidence" value="ECO:0007669"/>
    <property type="project" value="TreeGrafter"/>
</dbReference>
<keyword evidence="7" id="KW-1185">Reference proteome</keyword>
<feature type="compositionally biased region" description="Low complexity" evidence="5">
    <location>
        <begin position="339"/>
        <end position="357"/>
    </location>
</feature>
<keyword evidence="1" id="KW-0597">Phosphoprotein</keyword>
<proteinExistence type="predicted"/>
<feature type="coiled-coil region" evidence="4">
    <location>
        <begin position="2001"/>
        <end position="2076"/>
    </location>
</feature>
<feature type="compositionally biased region" description="Low complexity" evidence="5">
    <location>
        <begin position="557"/>
        <end position="576"/>
    </location>
</feature>
<evidence type="ECO:0000256" key="3">
    <source>
        <dbReference type="ARBA" id="ARBA00048679"/>
    </source>
</evidence>
<dbReference type="EMBL" id="BRXU01000014">
    <property type="protein sequence ID" value="GLC55958.1"/>
    <property type="molecule type" value="Genomic_DNA"/>
</dbReference>
<feature type="compositionally biased region" description="Low complexity" evidence="5">
    <location>
        <begin position="206"/>
        <end position="215"/>
    </location>
</feature>
<feature type="region of interest" description="Disordered" evidence="5">
    <location>
        <begin position="1336"/>
        <end position="1357"/>
    </location>
</feature>
<evidence type="ECO:0000256" key="5">
    <source>
        <dbReference type="SAM" id="MobiDB-lite"/>
    </source>
</evidence>
<accession>A0A9W6BPW0</accession>
<dbReference type="GO" id="GO:0031032">
    <property type="term" value="P:actomyosin structure organization"/>
    <property type="evidence" value="ECO:0007669"/>
    <property type="project" value="TreeGrafter"/>
</dbReference>
<feature type="compositionally biased region" description="Pro residues" evidence="5">
    <location>
        <begin position="95"/>
        <end position="109"/>
    </location>
</feature>
<evidence type="ECO:0000256" key="4">
    <source>
        <dbReference type="SAM" id="Coils"/>
    </source>
</evidence>
<comment type="catalytic activity">
    <reaction evidence="2">
        <text>L-threonyl-[protein] + ATP = O-phospho-L-threonyl-[protein] + ADP + H(+)</text>
        <dbReference type="Rhea" id="RHEA:46608"/>
        <dbReference type="Rhea" id="RHEA-COMP:11060"/>
        <dbReference type="Rhea" id="RHEA-COMP:11605"/>
        <dbReference type="ChEBI" id="CHEBI:15378"/>
        <dbReference type="ChEBI" id="CHEBI:30013"/>
        <dbReference type="ChEBI" id="CHEBI:30616"/>
        <dbReference type="ChEBI" id="CHEBI:61977"/>
        <dbReference type="ChEBI" id="CHEBI:456216"/>
        <dbReference type="EC" id="2.7.11.1"/>
    </reaction>
</comment>
<feature type="compositionally biased region" description="Low complexity" evidence="5">
    <location>
        <begin position="1382"/>
        <end position="1403"/>
    </location>
</feature>
<dbReference type="Proteomes" id="UP001165080">
    <property type="component" value="Unassembled WGS sequence"/>
</dbReference>
<feature type="region of interest" description="Disordered" evidence="5">
    <location>
        <begin position="1008"/>
        <end position="1027"/>
    </location>
</feature>
<comment type="catalytic activity">
    <reaction evidence="3">
        <text>L-seryl-[protein] + ATP = O-phospho-L-seryl-[protein] + ADP + H(+)</text>
        <dbReference type="Rhea" id="RHEA:17989"/>
        <dbReference type="Rhea" id="RHEA-COMP:9863"/>
        <dbReference type="Rhea" id="RHEA-COMP:11604"/>
        <dbReference type="ChEBI" id="CHEBI:15378"/>
        <dbReference type="ChEBI" id="CHEBI:29999"/>
        <dbReference type="ChEBI" id="CHEBI:30616"/>
        <dbReference type="ChEBI" id="CHEBI:83421"/>
        <dbReference type="ChEBI" id="CHEBI:456216"/>
        <dbReference type="EC" id="2.7.11.1"/>
    </reaction>
</comment>
<feature type="compositionally biased region" description="Polar residues" evidence="5">
    <location>
        <begin position="1595"/>
        <end position="1608"/>
    </location>
</feature>
<feature type="compositionally biased region" description="Polar residues" evidence="5">
    <location>
        <begin position="191"/>
        <end position="205"/>
    </location>
</feature>
<feature type="region of interest" description="Disordered" evidence="5">
    <location>
        <begin position="660"/>
        <end position="702"/>
    </location>
</feature>
<feature type="coiled-coil region" evidence="4">
    <location>
        <begin position="2123"/>
        <end position="2269"/>
    </location>
</feature>
<feature type="region of interest" description="Disordered" evidence="5">
    <location>
        <begin position="81"/>
        <end position="402"/>
    </location>
</feature>